<dbReference type="Proteomes" id="UP001198701">
    <property type="component" value="Unassembled WGS sequence"/>
</dbReference>
<keyword evidence="1" id="KW-0472">Membrane</keyword>
<organism evidence="2 3">
    <name type="scientific">Massilia agrisoli</name>
    <dbReference type="NCBI Taxonomy" id="2892444"/>
    <lineage>
        <taxon>Bacteria</taxon>
        <taxon>Pseudomonadati</taxon>
        <taxon>Pseudomonadota</taxon>
        <taxon>Betaproteobacteria</taxon>
        <taxon>Burkholderiales</taxon>
        <taxon>Oxalobacteraceae</taxon>
        <taxon>Telluria group</taxon>
        <taxon>Massilia</taxon>
    </lineage>
</organism>
<reference evidence="2 3" key="1">
    <citation type="submission" date="2021-11" db="EMBL/GenBank/DDBJ databases">
        <authorList>
            <person name="Huq M.A."/>
        </authorList>
    </citation>
    <scope>NUCLEOTIDE SEQUENCE [LARGE SCALE GENOMIC DNA]</scope>
    <source>
        <strain evidence="2 3">MAHUQ-52</strain>
    </source>
</reference>
<dbReference type="Pfam" id="PF16074">
    <property type="entry name" value="PilW"/>
    <property type="match status" value="1"/>
</dbReference>
<accession>A0ABS8IW68</accession>
<name>A0ABS8IW68_9BURK</name>
<dbReference type="RefSeq" id="WP_229432976.1">
    <property type="nucleotide sequence ID" value="NZ_JAJHPV010000013.1"/>
</dbReference>
<dbReference type="InterPro" id="IPR032092">
    <property type="entry name" value="PilW"/>
</dbReference>
<proteinExistence type="predicted"/>
<gene>
    <name evidence="2" type="ORF">LMJ30_14255</name>
</gene>
<dbReference type="Pfam" id="PF07963">
    <property type="entry name" value="N_methyl"/>
    <property type="match status" value="1"/>
</dbReference>
<keyword evidence="1" id="KW-0812">Transmembrane</keyword>
<comment type="caution">
    <text evidence="2">The sequence shown here is derived from an EMBL/GenBank/DDBJ whole genome shotgun (WGS) entry which is preliminary data.</text>
</comment>
<evidence type="ECO:0000313" key="2">
    <source>
        <dbReference type="EMBL" id="MCC6072116.1"/>
    </source>
</evidence>
<evidence type="ECO:0000256" key="1">
    <source>
        <dbReference type="SAM" id="Phobius"/>
    </source>
</evidence>
<protein>
    <submittedName>
        <fullName evidence="2">PilW family protein</fullName>
    </submittedName>
</protein>
<dbReference type="InterPro" id="IPR012902">
    <property type="entry name" value="N_methyl_site"/>
</dbReference>
<keyword evidence="3" id="KW-1185">Reference proteome</keyword>
<feature type="transmembrane region" description="Helical" evidence="1">
    <location>
        <begin position="12"/>
        <end position="37"/>
    </location>
</feature>
<evidence type="ECO:0000313" key="3">
    <source>
        <dbReference type="Proteomes" id="UP001198701"/>
    </source>
</evidence>
<sequence>MTPRLGLGGQRGLGLVEVLVAMALGLVILGAVGYLFVGSREMNRTQSDQARMQESARNAMDVLGKALRQAGYKLNVDQPLVDDAIGGVDGGGSGAAAPADSLVVRHDPAWVPDTAVPPNPLLGRESNCEGVTVVSDNLPDAVTGAPPVNVNMVEYGFVVEGGKLLCRADPAAAAGGVVVADNVENMQVTYGIGNGGEAILRYTDAPQPHEFARVAAVRVSLLIRGPSPNIVTGTGQAYTFNGASATSSDGHLRRVVTSTFTVRNQTRWK</sequence>
<keyword evidence="1" id="KW-1133">Transmembrane helix</keyword>
<dbReference type="EMBL" id="JAJHPV010000013">
    <property type="protein sequence ID" value="MCC6072116.1"/>
    <property type="molecule type" value="Genomic_DNA"/>
</dbReference>